<dbReference type="EMBL" id="BPLF01000003">
    <property type="protein sequence ID" value="GIX64859.1"/>
    <property type="molecule type" value="Genomic_DNA"/>
</dbReference>
<keyword evidence="2" id="KW-1185">Reference proteome</keyword>
<name>A0AAV4M223_BABCB</name>
<dbReference type="GeneID" id="94196340"/>
<protein>
    <submittedName>
        <fullName evidence="1">Uncharacterized protein</fullName>
    </submittedName>
</protein>
<comment type="caution">
    <text evidence="1">The sequence shown here is derived from an EMBL/GenBank/DDBJ whole genome shotgun (WGS) entry which is preliminary data.</text>
</comment>
<dbReference type="RefSeq" id="XP_067716928.1">
    <property type="nucleotide sequence ID" value="XM_067860827.1"/>
</dbReference>
<gene>
    <name evidence="1" type="ORF">BcabD6B2_42940</name>
</gene>
<evidence type="ECO:0000313" key="1">
    <source>
        <dbReference type="EMBL" id="GIX64859.1"/>
    </source>
</evidence>
<accession>A0AAV4M223</accession>
<organism evidence="1 2">
    <name type="scientific">Babesia caballi</name>
    <dbReference type="NCBI Taxonomy" id="5871"/>
    <lineage>
        <taxon>Eukaryota</taxon>
        <taxon>Sar</taxon>
        <taxon>Alveolata</taxon>
        <taxon>Apicomplexa</taxon>
        <taxon>Aconoidasida</taxon>
        <taxon>Piroplasmida</taxon>
        <taxon>Babesiidae</taxon>
        <taxon>Babesia</taxon>
    </lineage>
</organism>
<evidence type="ECO:0000313" key="2">
    <source>
        <dbReference type="Proteomes" id="UP001497744"/>
    </source>
</evidence>
<dbReference type="AlphaFoldDB" id="A0AAV4M223"/>
<proteinExistence type="predicted"/>
<dbReference type="Proteomes" id="UP001497744">
    <property type="component" value="Unassembled WGS sequence"/>
</dbReference>
<sequence>MGEHDSLKTPPDNLKDAIDWLALVGGGFGGTINKGWSNSGKQDELGTAFKRNPEFSEAKKQAFDDKEPEGLIYALADKLGSRFMGHMSQGGGFDFTGDKGIILNGRNYTTKYHEATWDGSDDAKNMARIFLCAATIAFLGLSFLCWKCKQTQGGWNGGSLTGSGTDPLGFFMTTMGYQSNYLDSGKKGSAVASLLEDDDTGFDGLVQPATKNIYDNFVQTLEYTYKPALDALSSPLTACYKFAKLYFTSQFTKSQGTRIDGTLEQIKEALKTFKSSCGYSAPDLSEQIGGYIRIAMTLPPSVPTITDPSPSHVGPVAGTLTSLGLGGAKTLVNGLLKIG</sequence>
<reference evidence="1 2" key="1">
    <citation type="submission" date="2021-06" db="EMBL/GenBank/DDBJ databases">
        <title>Genome sequence of Babesia caballi.</title>
        <authorList>
            <person name="Yamagishi J."/>
            <person name="Kidaka T."/>
            <person name="Ochi A."/>
        </authorList>
    </citation>
    <scope>NUCLEOTIDE SEQUENCE [LARGE SCALE GENOMIC DNA]</scope>
    <source>
        <strain evidence="1">USDA-D6B2</strain>
    </source>
</reference>